<dbReference type="PANTHER" id="PTHR33112">
    <property type="entry name" value="DOMAIN PROTEIN, PUTATIVE-RELATED"/>
    <property type="match status" value="1"/>
</dbReference>
<name>A0A9Q9DPU9_CURCL</name>
<evidence type="ECO:0000313" key="2">
    <source>
        <dbReference type="EMBL" id="USP75593.1"/>
    </source>
</evidence>
<evidence type="ECO:0000313" key="3">
    <source>
        <dbReference type="Proteomes" id="UP001056012"/>
    </source>
</evidence>
<accession>A0A9Q9DPU9</accession>
<dbReference type="Pfam" id="PF06985">
    <property type="entry name" value="HET"/>
    <property type="match status" value="1"/>
</dbReference>
<feature type="domain" description="Heterokaryon incompatibility" evidence="1">
    <location>
        <begin position="261"/>
        <end position="388"/>
    </location>
</feature>
<proteinExistence type="predicted"/>
<protein>
    <recommendedName>
        <fullName evidence="1">Heterokaryon incompatibility domain-containing protein</fullName>
    </recommendedName>
</protein>
<dbReference type="PANTHER" id="PTHR33112:SF1">
    <property type="entry name" value="HETEROKARYON INCOMPATIBILITY DOMAIN-CONTAINING PROTEIN"/>
    <property type="match status" value="1"/>
</dbReference>
<reference evidence="2" key="1">
    <citation type="submission" date="2021-12" db="EMBL/GenBank/DDBJ databases">
        <title>Curvularia clavata genome.</title>
        <authorList>
            <person name="Cao Y."/>
        </authorList>
    </citation>
    <scope>NUCLEOTIDE SEQUENCE</scope>
    <source>
        <strain evidence="2">Yc1106</strain>
    </source>
</reference>
<evidence type="ECO:0000259" key="1">
    <source>
        <dbReference type="Pfam" id="PF06985"/>
    </source>
</evidence>
<dbReference type="Proteomes" id="UP001056012">
    <property type="component" value="Chromosome 2"/>
</dbReference>
<organism evidence="2 3">
    <name type="scientific">Curvularia clavata</name>
    <dbReference type="NCBI Taxonomy" id="95742"/>
    <lineage>
        <taxon>Eukaryota</taxon>
        <taxon>Fungi</taxon>
        <taxon>Dikarya</taxon>
        <taxon>Ascomycota</taxon>
        <taxon>Pezizomycotina</taxon>
        <taxon>Dothideomycetes</taxon>
        <taxon>Pleosporomycetidae</taxon>
        <taxon>Pleosporales</taxon>
        <taxon>Pleosporineae</taxon>
        <taxon>Pleosporaceae</taxon>
        <taxon>Curvularia</taxon>
    </lineage>
</organism>
<dbReference type="InterPro" id="IPR010730">
    <property type="entry name" value="HET"/>
</dbReference>
<dbReference type="AlphaFoldDB" id="A0A9Q9DPU9"/>
<dbReference type="OrthoDB" id="5428863at2759"/>
<dbReference type="EMBL" id="CP089275">
    <property type="protein sequence ID" value="USP75593.1"/>
    <property type="molecule type" value="Genomic_DNA"/>
</dbReference>
<dbReference type="VEuPathDB" id="FungiDB:yc1106_02867"/>
<sequence>MGAIVTFGGEQQEHRDDGVNEPLTLASAGLLPWSDIKVTETPGGLSPEPEQQRRIQRLREIAKQEKFVAPPLDVDISKQLCDKCRMVPWDQLTTAQLPGPAGVRVLFEIHETREMLLNSHCLVCKFLGSIWPEGVFLDRCFLGMRCLCNMLSEQATSRHHSPGYDHSPQFQLSGHGKNTQLWSSENFGILHPWSRHDELAPRRIDTDRINIELIRGWLEMCKNSHKHEFSGPRGKENVPGFKVIDCQTKRVVPVAHDICRYVALSYVWGKKSEEQQIGQYPKTIEDAIAVCKMLEYEYLWVDRYCIDQNNKEEQSIQINMMDCIYSQADLTIVATDEGPTKGLPGAGSRPRKKQQYCDLGCVELIKTYHTDEAISRSTWATRGWTFQEGYLSRRKLFITENEAVYLCDNMYCQESIRRDIPTRQTEQGQGLAGEALSGISPRSTNERKGRVEIDDLLNEYNSRDLSYDSDALNACQGILRGLSIPHNWGHAIMPLSWWDKDRRPQGPWTLNLYWESDEPGIRREEFPSWSWVGWKSSKTFANYDHYFADAATIEVKSTTGEWLGLERCFNRKDGILVTALSQRIRITGLVVQLAPYVVNETWIKDHMPGYHATHKGPHVVLPYSQNVDIVATVHLDKKDTDADILKDAVGLLINQHRKRRYRGIMLLLKPNGDHYHRVGTLHCRNLGVFKNQRDFTQSKRILKEEDGCFWLKDFTQKAVEVE</sequence>
<gene>
    <name evidence="2" type="ORF">yc1106_02867</name>
</gene>
<keyword evidence="3" id="KW-1185">Reference proteome</keyword>